<dbReference type="InterPro" id="IPR059024">
    <property type="entry name" value="SYNRG_C"/>
</dbReference>
<evidence type="ECO:0000313" key="3">
    <source>
        <dbReference type="EMBL" id="MFH4981627.1"/>
    </source>
</evidence>
<accession>A0ABD6ER56</accession>
<dbReference type="PANTHER" id="PTHR15463:SF2">
    <property type="entry name" value="SYNERGIN GAMMA"/>
    <property type="match status" value="1"/>
</dbReference>
<evidence type="ECO:0000256" key="1">
    <source>
        <dbReference type="SAM" id="MobiDB-lite"/>
    </source>
</evidence>
<dbReference type="InterPro" id="IPR000261">
    <property type="entry name" value="EH_dom"/>
</dbReference>
<dbReference type="EMBL" id="JBGFUD010007573">
    <property type="protein sequence ID" value="MFH4981627.1"/>
    <property type="molecule type" value="Genomic_DNA"/>
</dbReference>
<dbReference type="Gene3D" id="1.10.238.10">
    <property type="entry name" value="EF-hand"/>
    <property type="match status" value="1"/>
</dbReference>
<dbReference type="SMART" id="SM00027">
    <property type="entry name" value="EH"/>
    <property type="match status" value="1"/>
</dbReference>
<organism evidence="3 4">
    <name type="scientific">Gnathostoma spinigerum</name>
    <dbReference type="NCBI Taxonomy" id="75299"/>
    <lineage>
        <taxon>Eukaryota</taxon>
        <taxon>Metazoa</taxon>
        <taxon>Ecdysozoa</taxon>
        <taxon>Nematoda</taxon>
        <taxon>Chromadorea</taxon>
        <taxon>Rhabditida</taxon>
        <taxon>Spirurina</taxon>
        <taxon>Gnathostomatomorpha</taxon>
        <taxon>Gnathostomatoidea</taxon>
        <taxon>Gnathostomatidae</taxon>
        <taxon>Gnathostoma</taxon>
    </lineage>
</organism>
<dbReference type="Pfam" id="PF25999">
    <property type="entry name" value="SYNRG_C"/>
    <property type="match status" value="1"/>
</dbReference>
<dbReference type="PANTHER" id="PTHR15463">
    <property type="entry name" value="AP1 GAMMA SUBUNIT BINDING PROTEIN 1"/>
    <property type="match status" value="1"/>
</dbReference>
<dbReference type="AlphaFoldDB" id="A0ABD6ER56"/>
<keyword evidence="4" id="KW-1185">Reference proteome</keyword>
<dbReference type="InterPro" id="IPR039656">
    <property type="entry name" value="SYNRG"/>
</dbReference>
<reference evidence="3 4" key="1">
    <citation type="submission" date="2024-08" db="EMBL/GenBank/DDBJ databases">
        <title>Gnathostoma spinigerum genome.</title>
        <authorList>
            <person name="Gonzalez-Bertolin B."/>
            <person name="Monzon S."/>
            <person name="Zaballos A."/>
            <person name="Jimenez P."/>
            <person name="Dekumyoy P."/>
            <person name="Varona S."/>
            <person name="Cuesta I."/>
            <person name="Sumanam S."/>
            <person name="Adisakwattana P."/>
            <person name="Gasser R.B."/>
            <person name="Hernandez-Gonzalez A."/>
            <person name="Young N.D."/>
            <person name="Perteguer M.J."/>
        </authorList>
    </citation>
    <scope>NUCLEOTIDE SEQUENCE [LARGE SCALE GENOMIC DNA]</scope>
    <source>
        <strain evidence="3">AL3</strain>
        <tissue evidence="3">Liver</tissue>
    </source>
</reference>
<protein>
    <recommendedName>
        <fullName evidence="2">EH domain-containing protein</fullName>
    </recommendedName>
</protein>
<dbReference type="Proteomes" id="UP001608902">
    <property type="component" value="Unassembled WGS sequence"/>
</dbReference>
<feature type="region of interest" description="Disordered" evidence="1">
    <location>
        <begin position="235"/>
        <end position="257"/>
    </location>
</feature>
<evidence type="ECO:0000259" key="2">
    <source>
        <dbReference type="PROSITE" id="PS50031"/>
    </source>
</evidence>
<feature type="domain" description="EH" evidence="2">
    <location>
        <begin position="58"/>
        <end position="152"/>
    </location>
</feature>
<sequence>MRSDGRTPYMQAMCSNIAAGGVNMMQQSQYNGSVPVSSQNGHGLMSQNGGLIPPALLQENRLPRFYLDALAHCGANGPSQYPNTALVYNLMITSHLPRPVLGNIWSLVNRTLPGQLTRQEFFSCLALIALAQNGQSLPALSTVSCLPVPQLQLTNLGMSGHTQCRMKQSEYMVVQPSVVPHIRPAAPIVQPNYAHRTSVIQKSGSQWQSRGVTRMTTPFVPANLLLGDVTSAANGTKVNHKPSGFSDQSASKASTHPNSHIELLNFSEITLSQSQSNDALSGMPAKSSTEAMSNSVLSESVAACSVPSAPKSRDDSRSLFSDDLFDLRHTLKQPGNIIAPQVDISSNNTSAQFDGFSSSKPGCSQLHEVEKRSQSGVETIKSSFKSLEASPTTDIYAAVKDFEGLKGSGSLTDEKRDVWTRCVAEVCSILKTADELFSKYSQDVVKEVSQSEKGSNYLKALEAAHAVVKRLRSNHQDALESVSMKLEEIDKIWKELINSVIVPEVPIEDNIMNGIIPKKCGICVSNIDESHLLEFAGKFYHRQCANLWTNRVDSLLPKLC</sequence>
<dbReference type="InterPro" id="IPR011992">
    <property type="entry name" value="EF-hand-dom_pair"/>
</dbReference>
<evidence type="ECO:0000313" key="4">
    <source>
        <dbReference type="Proteomes" id="UP001608902"/>
    </source>
</evidence>
<dbReference type="PROSITE" id="PS50031">
    <property type="entry name" value="EH"/>
    <property type="match status" value="1"/>
</dbReference>
<proteinExistence type="predicted"/>
<dbReference type="SUPFAM" id="SSF47473">
    <property type="entry name" value="EF-hand"/>
    <property type="match status" value="1"/>
</dbReference>
<comment type="caution">
    <text evidence="3">The sequence shown here is derived from an EMBL/GenBank/DDBJ whole genome shotgun (WGS) entry which is preliminary data.</text>
</comment>
<gene>
    <name evidence="3" type="ORF">AB6A40_008336</name>
</gene>
<feature type="compositionally biased region" description="Polar residues" evidence="1">
    <location>
        <begin position="245"/>
        <end position="257"/>
    </location>
</feature>
<name>A0ABD6ER56_9BILA</name>